<evidence type="ECO:0000313" key="12">
    <source>
        <dbReference type="Proteomes" id="UP000291933"/>
    </source>
</evidence>
<keyword evidence="5 9" id="KW-0547">Nucleotide-binding</keyword>
<dbReference type="InterPro" id="IPR023865">
    <property type="entry name" value="Aliphatic_acid_kinase_CS"/>
</dbReference>
<comment type="catalytic activity">
    <reaction evidence="8 9">
        <text>butanoate + ATP = butanoyl phosphate + ADP</text>
        <dbReference type="Rhea" id="RHEA:13585"/>
        <dbReference type="ChEBI" id="CHEBI:17968"/>
        <dbReference type="ChEBI" id="CHEBI:30616"/>
        <dbReference type="ChEBI" id="CHEBI:58079"/>
        <dbReference type="ChEBI" id="CHEBI:456216"/>
        <dbReference type="EC" id="2.7.2.7"/>
    </reaction>
</comment>
<evidence type="ECO:0000256" key="6">
    <source>
        <dbReference type="ARBA" id="ARBA00022777"/>
    </source>
</evidence>
<comment type="similarity">
    <text evidence="2 9">Belongs to the acetokinase family.</text>
</comment>
<dbReference type="GO" id="GO:0005737">
    <property type="term" value="C:cytoplasm"/>
    <property type="evidence" value="ECO:0007669"/>
    <property type="project" value="UniProtKB-SubCell"/>
</dbReference>
<dbReference type="InterPro" id="IPR000890">
    <property type="entry name" value="Aliphatic_acid_kin_short-chain"/>
</dbReference>
<dbReference type="PROSITE" id="PS01076">
    <property type="entry name" value="ACETATE_KINASE_2"/>
    <property type="match status" value="1"/>
</dbReference>
<dbReference type="NCBIfam" id="TIGR02707">
    <property type="entry name" value="butyr_kinase"/>
    <property type="match status" value="1"/>
</dbReference>
<dbReference type="InterPro" id="IPR043129">
    <property type="entry name" value="ATPase_NBD"/>
</dbReference>
<keyword evidence="3 9" id="KW-0963">Cytoplasm</keyword>
<protein>
    <recommendedName>
        <fullName evidence="9">Probable butyrate kinase</fullName>
        <shortName evidence="9">BK</shortName>
        <ecNumber evidence="9">2.7.2.7</ecNumber>
    </recommendedName>
    <alternativeName>
        <fullName evidence="9">Branched-chain carboxylic acid kinase</fullName>
    </alternativeName>
</protein>
<dbReference type="HAMAP" id="MF_00542">
    <property type="entry name" value="Butyrate_kinase"/>
    <property type="match status" value="1"/>
</dbReference>
<dbReference type="SUPFAM" id="SSF53067">
    <property type="entry name" value="Actin-like ATPase domain"/>
    <property type="match status" value="2"/>
</dbReference>
<sequence>MTNATGPETLATTERRSPAGAAGPERAVAHTILAIDPGSTSTKIALFSGRDQLASMTLRHASAESATFDGRLAAIVDWLASQPGHTLDAVVGRGGLLRAIPSGTYAVCDTMLADLRAGVRGDHASNLGGQLARALADPRGVQALIVDPVATDEFAPVARVAGLADLERISLVHALNVRAVARRDCAARGVRLDDAHLVVAHLGGGISIVAIQAGRMVDANNANEEGPFSPERTGSLPCGQLAELIHSGRLPNWASAKTFLHREGGVSAYLGTNDLVEVERRIAAGDQAAAEVLDAMAYQVAKAIGAYATVLSGRVDAILITGGAAHSTILTEAIIDRIGWIAPVRVHPGEDELTALAEGAGRVLAGEETPRDYASSIITTDQEHA</sequence>
<dbReference type="RefSeq" id="WP_131172121.1">
    <property type="nucleotide sequence ID" value="NZ_FXTL01000009.1"/>
</dbReference>
<evidence type="ECO:0000256" key="5">
    <source>
        <dbReference type="ARBA" id="ARBA00022741"/>
    </source>
</evidence>
<gene>
    <name evidence="9 11" type="primary">buk</name>
    <name evidence="11" type="ORF">ET996_08435</name>
</gene>
<accession>A0A4Q9KKT5</accession>
<evidence type="ECO:0000313" key="11">
    <source>
        <dbReference type="EMBL" id="TBT94805.1"/>
    </source>
</evidence>
<keyword evidence="7 9" id="KW-0067">ATP-binding</keyword>
<keyword evidence="4 9" id="KW-0808">Transferase</keyword>
<dbReference type="PANTHER" id="PTHR21060">
    <property type="entry name" value="ACETATE KINASE"/>
    <property type="match status" value="1"/>
</dbReference>
<dbReference type="AlphaFoldDB" id="A0A4Q9KKT5"/>
<evidence type="ECO:0000256" key="10">
    <source>
        <dbReference type="SAM" id="MobiDB-lite"/>
    </source>
</evidence>
<dbReference type="EMBL" id="SDMR01000009">
    <property type="protein sequence ID" value="TBT94805.1"/>
    <property type="molecule type" value="Genomic_DNA"/>
</dbReference>
<dbReference type="OrthoDB" id="9771859at2"/>
<reference evidence="11 12" key="1">
    <citation type="submission" date="2019-01" db="EMBL/GenBank/DDBJ databases">
        <title>Lactibacter flavus gen. nov., sp. nov., a novel bacterium of the family Propionibacteriaceae isolated from raw milk and dairy products.</title>
        <authorList>
            <person name="Huptas C."/>
            <person name="Wenning M."/>
            <person name="Breitenwieser F."/>
            <person name="Doll E."/>
            <person name="Von Neubeck M."/>
            <person name="Busse H.-J."/>
            <person name="Scherer S."/>
        </authorList>
    </citation>
    <scope>NUCLEOTIDE SEQUENCE [LARGE SCALE GENOMIC DNA]</scope>
    <source>
        <strain evidence="11 12">DSM 22130</strain>
    </source>
</reference>
<evidence type="ECO:0000256" key="2">
    <source>
        <dbReference type="ARBA" id="ARBA00008748"/>
    </source>
</evidence>
<proteinExistence type="inferred from homology"/>
<evidence type="ECO:0000256" key="9">
    <source>
        <dbReference type="HAMAP-Rule" id="MF_00542"/>
    </source>
</evidence>
<feature type="region of interest" description="Disordered" evidence="10">
    <location>
        <begin position="1"/>
        <end position="23"/>
    </location>
</feature>
<organism evidence="11 12">
    <name type="scientific">Propioniciclava tarda</name>
    <dbReference type="NCBI Taxonomy" id="433330"/>
    <lineage>
        <taxon>Bacteria</taxon>
        <taxon>Bacillati</taxon>
        <taxon>Actinomycetota</taxon>
        <taxon>Actinomycetes</taxon>
        <taxon>Propionibacteriales</taxon>
        <taxon>Propionibacteriaceae</taxon>
        <taxon>Propioniciclava</taxon>
    </lineage>
</organism>
<dbReference type="PANTHER" id="PTHR21060:SF20">
    <property type="entry name" value="BUTYRATE KINASE 1-RELATED"/>
    <property type="match status" value="1"/>
</dbReference>
<name>A0A4Q9KKT5_PROTD</name>
<dbReference type="Proteomes" id="UP000291933">
    <property type="component" value="Unassembled WGS sequence"/>
</dbReference>
<dbReference type="GO" id="GO:0006083">
    <property type="term" value="P:acetate metabolic process"/>
    <property type="evidence" value="ECO:0007669"/>
    <property type="project" value="TreeGrafter"/>
</dbReference>
<keyword evidence="12" id="KW-1185">Reference proteome</keyword>
<dbReference type="InterPro" id="IPR011245">
    <property type="entry name" value="Butyrate_kin"/>
</dbReference>
<comment type="caution">
    <text evidence="11">The sequence shown here is derived from an EMBL/GenBank/DDBJ whole genome shotgun (WGS) entry which is preliminary data.</text>
</comment>
<dbReference type="Pfam" id="PF00871">
    <property type="entry name" value="Acetate_kinase"/>
    <property type="match status" value="1"/>
</dbReference>
<dbReference type="GO" id="GO:0005524">
    <property type="term" value="F:ATP binding"/>
    <property type="evidence" value="ECO:0007669"/>
    <property type="project" value="UniProtKB-KW"/>
</dbReference>
<dbReference type="NCBIfam" id="NF002834">
    <property type="entry name" value="PRK03011.1-5"/>
    <property type="match status" value="1"/>
</dbReference>
<dbReference type="GO" id="GO:0047761">
    <property type="term" value="F:butyrate kinase activity"/>
    <property type="evidence" value="ECO:0007669"/>
    <property type="project" value="UniProtKB-UniRule"/>
</dbReference>
<dbReference type="CDD" id="cd24011">
    <property type="entry name" value="ASKHA_NBD_BK"/>
    <property type="match status" value="1"/>
</dbReference>
<feature type="compositionally biased region" description="Polar residues" evidence="10">
    <location>
        <begin position="1"/>
        <end position="12"/>
    </location>
</feature>
<evidence type="ECO:0000256" key="3">
    <source>
        <dbReference type="ARBA" id="ARBA00022490"/>
    </source>
</evidence>
<comment type="subcellular location">
    <subcellularLocation>
        <location evidence="1 9">Cytoplasm</location>
    </subcellularLocation>
</comment>
<dbReference type="PIRSF" id="PIRSF036458">
    <property type="entry name" value="Butyrate_kin"/>
    <property type="match status" value="1"/>
</dbReference>
<keyword evidence="6 9" id="KW-0418">Kinase</keyword>
<dbReference type="Gene3D" id="3.30.420.40">
    <property type="match status" value="2"/>
</dbReference>
<evidence type="ECO:0000256" key="7">
    <source>
        <dbReference type="ARBA" id="ARBA00022840"/>
    </source>
</evidence>
<evidence type="ECO:0000256" key="8">
    <source>
        <dbReference type="ARBA" id="ARBA00048596"/>
    </source>
</evidence>
<dbReference type="EC" id="2.7.2.7" evidence="9"/>
<evidence type="ECO:0000256" key="1">
    <source>
        <dbReference type="ARBA" id="ARBA00004496"/>
    </source>
</evidence>
<evidence type="ECO:0000256" key="4">
    <source>
        <dbReference type="ARBA" id="ARBA00022679"/>
    </source>
</evidence>
<dbReference type="GO" id="GO:0008776">
    <property type="term" value="F:acetate kinase activity"/>
    <property type="evidence" value="ECO:0007669"/>
    <property type="project" value="TreeGrafter"/>
</dbReference>